<evidence type="ECO:0000313" key="2">
    <source>
        <dbReference type="Proteomes" id="UP001055811"/>
    </source>
</evidence>
<protein>
    <submittedName>
        <fullName evidence="1">Uncharacterized protein</fullName>
    </submittedName>
</protein>
<keyword evidence="2" id="KW-1185">Reference proteome</keyword>
<sequence>MYQSAHRLLSALALPINPRSFPSSFVIVIKIKRSSEATTMMVLQRELKTTSDSLKYRQEGFKCVSSVFLIPTTKGNCDFSLQSMGTNSPKSSQQIIHNHFNQKELLLSIYHAGEESKNIFIRVLCCYRY</sequence>
<evidence type="ECO:0000313" key="1">
    <source>
        <dbReference type="EMBL" id="KAI3781121.1"/>
    </source>
</evidence>
<gene>
    <name evidence="1" type="ORF">L2E82_11122</name>
</gene>
<name>A0ACB9GDN2_CICIN</name>
<accession>A0ACB9GDN2</accession>
<proteinExistence type="predicted"/>
<reference evidence="2" key="1">
    <citation type="journal article" date="2022" name="Mol. Ecol. Resour.">
        <title>The genomes of chicory, endive, great burdock and yacon provide insights into Asteraceae palaeo-polyploidization history and plant inulin production.</title>
        <authorList>
            <person name="Fan W."/>
            <person name="Wang S."/>
            <person name="Wang H."/>
            <person name="Wang A."/>
            <person name="Jiang F."/>
            <person name="Liu H."/>
            <person name="Zhao H."/>
            <person name="Xu D."/>
            <person name="Zhang Y."/>
        </authorList>
    </citation>
    <scope>NUCLEOTIDE SEQUENCE [LARGE SCALE GENOMIC DNA]</scope>
    <source>
        <strain evidence="2">cv. Punajuju</strain>
    </source>
</reference>
<organism evidence="1 2">
    <name type="scientific">Cichorium intybus</name>
    <name type="common">Chicory</name>
    <dbReference type="NCBI Taxonomy" id="13427"/>
    <lineage>
        <taxon>Eukaryota</taxon>
        <taxon>Viridiplantae</taxon>
        <taxon>Streptophyta</taxon>
        <taxon>Embryophyta</taxon>
        <taxon>Tracheophyta</taxon>
        <taxon>Spermatophyta</taxon>
        <taxon>Magnoliopsida</taxon>
        <taxon>eudicotyledons</taxon>
        <taxon>Gunneridae</taxon>
        <taxon>Pentapetalae</taxon>
        <taxon>asterids</taxon>
        <taxon>campanulids</taxon>
        <taxon>Asterales</taxon>
        <taxon>Asteraceae</taxon>
        <taxon>Cichorioideae</taxon>
        <taxon>Cichorieae</taxon>
        <taxon>Cichoriinae</taxon>
        <taxon>Cichorium</taxon>
    </lineage>
</organism>
<dbReference type="Proteomes" id="UP001055811">
    <property type="component" value="Linkage Group LG02"/>
</dbReference>
<comment type="caution">
    <text evidence="1">The sequence shown here is derived from an EMBL/GenBank/DDBJ whole genome shotgun (WGS) entry which is preliminary data.</text>
</comment>
<reference evidence="1 2" key="2">
    <citation type="journal article" date="2022" name="Mol. Ecol. Resour.">
        <title>The genomes of chicory, endive, great burdock and yacon provide insights into Asteraceae paleo-polyploidization history and plant inulin production.</title>
        <authorList>
            <person name="Fan W."/>
            <person name="Wang S."/>
            <person name="Wang H."/>
            <person name="Wang A."/>
            <person name="Jiang F."/>
            <person name="Liu H."/>
            <person name="Zhao H."/>
            <person name="Xu D."/>
            <person name="Zhang Y."/>
        </authorList>
    </citation>
    <scope>NUCLEOTIDE SEQUENCE [LARGE SCALE GENOMIC DNA]</scope>
    <source>
        <strain evidence="2">cv. Punajuju</strain>
        <tissue evidence="1">Leaves</tissue>
    </source>
</reference>
<dbReference type="EMBL" id="CM042010">
    <property type="protein sequence ID" value="KAI3781121.1"/>
    <property type="molecule type" value="Genomic_DNA"/>
</dbReference>